<proteinExistence type="inferred from homology"/>
<sequence length="313" mass="34622">MNKPMIRVSPYVLLVLANVLWGGNFVIGRAITESLPPYTLSFLRWCTALIVFLPFVWSSLRKEWPLLRPKMAVIILMAFTGITGFNTLLYIALHYTTSINASLVNTSTPIVIYILSFFILRERLNKNQTIGTIFSLVGVLFIISKGSLDTLLAFSFNLGDLLVIAALICWSIYSILVKRYTDILPGYSTFFVCILIGIAILFPFSMYEIFVAQIPVVWSTGSVLTVLYTGIFASIVAFISWNSAVSQVGAGKAGIFLNLIPVFASIFAILFIGEHVAWYQTIGGLFVVLGVYISTRIVNVTKNNPLSQNENAG</sequence>
<dbReference type="GO" id="GO:0005886">
    <property type="term" value="C:plasma membrane"/>
    <property type="evidence" value="ECO:0007669"/>
    <property type="project" value="UniProtKB-SubCell"/>
</dbReference>
<gene>
    <name evidence="9" type="ORF">ADA01nite_31250</name>
</gene>
<feature type="transmembrane region" description="Helical" evidence="7">
    <location>
        <begin position="12"/>
        <end position="30"/>
    </location>
</feature>
<comment type="similarity">
    <text evidence="2">Belongs to the EamA transporter family.</text>
</comment>
<evidence type="ECO:0000313" key="9">
    <source>
        <dbReference type="EMBL" id="GEN35665.1"/>
    </source>
</evidence>
<dbReference type="InterPro" id="IPR037185">
    <property type="entry name" value="EmrE-like"/>
</dbReference>
<feature type="transmembrane region" description="Helical" evidence="7">
    <location>
        <begin position="278"/>
        <end position="298"/>
    </location>
</feature>
<evidence type="ECO:0000259" key="8">
    <source>
        <dbReference type="Pfam" id="PF00892"/>
    </source>
</evidence>
<feature type="transmembrane region" description="Helical" evidence="7">
    <location>
        <begin position="189"/>
        <end position="210"/>
    </location>
</feature>
<evidence type="ECO:0000256" key="1">
    <source>
        <dbReference type="ARBA" id="ARBA00004651"/>
    </source>
</evidence>
<evidence type="ECO:0000256" key="2">
    <source>
        <dbReference type="ARBA" id="ARBA00007362"/>
    </source>
</evidence>
<feature type="transmembrane region" description="Helical" evidence="7">
    <location>
        <begin position="253"/>
        <end position="272"/>
    </location>
</feature>
<evidence type="ECO:0000256" key="3">
    <source>
        <dbReference type="ARBA" id="ARBA00022475"/>
    </source>
</evidence>
<keyword evidence="3" id="KW-1003">Cell membrane</keyword>
<evidence type="ECO:0000256" key="5">
    <source>
        <dbReference type="ARBA" id="ARBA00022989"/>
    </source>
</evidence>
<protein>
    <submittedName>
        <fullName evidence="9">Transporter</fullName>
    </submittedName>
</protein>
<evidence type="ECO:0000313" key="10">
    <source>
        <dbReference type="Proteomes" id="UP000321157"/>
    </source>
</evidence>
<dbReference type="PANTHER" id="PTHR32322:SF18">
    <property type="entry name" value="S-ADENOSYLMETHIONINE_S-ADENOSYLHOMOCYSTEINE TRANSPORTER"/>
    <property type="match status" value="1"/>
</dbReference>
<keyword evidence="6 7" id="KW-0472">Membrane</keyword>
<dbReference type="InterPro" id="IPR050638">
    <property type="entry name" value="AA-Vitamin_Transporters"/>
</dbReference>
<name>A0A511V9Q1_9BACL</name>
<dbReference type="EMBL" id="BJXX01000145">
    <property type="protein sequence ID" value="GEN35665.1"/>
    <property type="molecule type" value="Genomic_DNA"/>
</dbReference>
<dbReference type="SUPFAM" id="SSF103481">
    <property type="entry name" value="Multidrug resistance efflux transporter EmrE"/>
    <property type="match status" value="2"/>
</dbReference>
<feature type="transmembrane region" description="Helical" evidence="7">
    <location>
        <begin position="129"/>
        <end position="148"/>
    </location>
</feature>
<feature type="transmembrane region" description="Helical" evidence="7">
    <location>
        <begin position="154"/>
        <end position="177"/>
    </location>
</feature>
<feature type="domain" description="EamA" evidence="8">
    <location>
        <begin position="158"/>
        <end position="295"/>
    </location>
</feature>
<dbReference type="AlphaFoldDB" id="A0A511V9Q1"/>
<accession>A0A511V9Q1</accession>
<evidence type="ECO:0000256" key="7">
    <source>
        <dbReference type="SAM" id="Phobius"/>
    </source>
</evidence>
<feature type="transmembrane region" description="Helical" evidence="7">
    <location>
        <begin position="42"/>
        <end position="60"/>
    </location>
</feature>
<keyword evidence="10" id="KW-1185">Reference proteome</keyword>
<feature type="transmembrane region" description="Helical" evidence="7">
    <location>
        <begin position="72"/>
        <end position="93"/>
    </location>
</feature>
<comment type="caution">
    <text evidence="9">The sequence shown here is derived from an EMBL/GenBank/DDBJ whole genome shotgun (WGS) entry which is preliminary data.</text>
</comment>
<evidence type="ECO:0000256" key="6">
    <source>
        <dbReference type="ARBA" id="ARBA00023136"/>
    </source>
</evidence>
<feature type="domain" description="EamA" evidence="8">
    <location>
        <begin position="11"/>
        <end position="143"/>
    </location>
</feature>
<reference evidence="9 10" key="1">
    <citation type="submission" date="2019-07" db="EMBL/GenBank/DDBJ databases">
        <title>Whole genome shotgun sequence of Aneurinibacillus danicus NBRC 102444.</title>
        <authorList>
            <person name="Hosoyama A."/>
            <person name="Uohara A."/>
            <person name="Ohji S."/>
            <person name="Ichikawa N."/>
        </authorList>
    </citation>
    <scope>NUCLEOTIDE SEQUENCE [LARGE SCALE GENOMIC DNA]</scope>
    <source>
        <strain evidence="9 10">NBRC 102444</strain>
    </source>
</reference>
<keyword evidence="4 7" id="KW-0812">Transmembrane</keyword>
<dbReference type="Pfam" id="PF00892">
    <property type="entry name" value="EamA"/>
    <property type="match status" value="2"/>
</dbReference>
<feature type="transmembrane region" description="Helical" evidence="7">
    <location>
        <begin position="216"/>
        <end position="241"/>
    </location>
</feature>
<comment type="subcellular location">
    <subcellularLocation>
        <location evidence="1">Cell membrane</location>
        <topology evidence="1">Multi-pass membrane protein</topology>
    </subcellularLocation>
</comment>
<dbReference type="InterPro" id="IPR000620">
    <property type="entry name" value="EamA_dom"/>
</dbReference>
<dbReference type="Proteomes" id="UP000321157">
    <property type="component" value="Unassembled WGS sequence"/>
</dbReference>
<evidence type="ECO:0000256" key="4">
    <source>
        <dbReference type="ARBA" id="ARBA00022692"/>
    </source>
</evidence>
<organism evidence="9 10">
    <name type="scientific">Aneurinibacillus danicus</name>
    <dbReference type="NCBI Taxonomy" id="267746"/>
    <lineage>
        <taxon>Bacteria</taxon>
        <taxon>Bacillati</taxon>
        <taxon>Bacillota</taxon>
        <taxon>Bacilli</taxon>
        <taxon>Bacillales</taxon>
        <taxon>Paenibacillaceae</taxon>
        <taxon>Aneurinibacillus group</taxon>
        <taxon>Aneurinibacillus</taxon>
    </lineage>
</organism>
<keyword evidence="5 7" id="KW-1133">Transmembrane helix</keyword>
<feature type="transmembrane region" description="Helical" evidence="7">
    <location>
        <begin position="99"/>
        <end position="120"/>
    </location>
</feature>
<dbReference type="PANTHER" id="PTHR32322">
    <property type="entry name" value="INNER MEMBRANE TRANSPORTER"/>
    <property type="match status" value="1"/>
</dbReference>